<feature type="binding site" evidence="6">
    <location>
        <position position="90"/>
    </location>
    <ligand>
        <name>Mg(2+)</name>
        <dbReference type="ChEBI" id="CHEBI:18420"/>
    </ligand>
</feature>
<evidence type="ECO:0000256" key="5">
    <source>
        <dbReference type="ARBA" id="ARBA00022842"/>
    </source>
</evidence>
<dbReference type="InterPro" id="IPR002716">
    <property type="entry name" value="PIN_dom"/>
</dbReference>
<comment type="function">
    <text evidence="6">Toxic component of a toxin-antitoxin (TA) system. An RNase.</text>
</comment>
<dbReference type="Gene3D" id="3.40.50.1010">
    <property type="entry name" value="5'-nuclease"/>
    <property type="match status" value="1"/>
</dbReference>
<dbReference type="Proteomes" id="UP000184501">
    <property type="component" value="Unassembled WGS sequence"/>
</dbReference>
<keyword evidence="2 6" id="KW-0540">Nuclease</keyword>
<dbReference type="GO" id="GO:0016787">
    <property type="term" value="F:hydrolase activity"/>
    <property type="evidence" value="ECO:0007669"/>
    <property type="project" value="UniProtKB-KW"/>
</dbReference>
<keyword evidence="6" id="KW-0800">Toxin</keyword>
<evidence type="ECO:0000256" key="2">
    <source>
        <dbReference type="ARBA" id="ARBA00022722"/>
    </source>
</evidence>
<evidence type="ECO:0000256" key="6">
    <source>
        <dbReference type="HAMAP-Rule" id="MF_00265"/>
    </source>
</evidence>
<dbReference type="OrthoDB" id="4750219at2"/>
<dbReference type="GO" id="GO:0000287">
    <property type="term" value="F:magnesium ion binding"/>
    <property type="evidence" value="ECO:0007669"/>
    <property type="project" value="UniProtKB-UniRule"/>
</dbReference>
<dbReference type="HAMAP" id="MF_00265">
    <property type="entry name" value="VapC_Nob1"/>
    <property type="match status" value="1"/>
</dbReference>
<dbReference type="SUPFAM" id="SSF88723">
    <property type="entry name" value="PIN domain-like"/>
    <property type="match status" value="1"/>
</dbReference>
<dbReference type="CDD" id="cd09874">
    <property type="entry name" value="PIN_MT3492-like"/>
    <property type="match status" value="1"/>
</dbReference>
<dbReference type="InterPro" id="IPR029060">
    <property type="entry name" value="PIN-like_dom_sf"/>
</dbReference>
<dbReference type="InterPro" id="IPR022907">
    <property type="entry name" value="VapC_family"/>
</dbReference>
<dbReference type="AlphaFoldDB" id="A0A1M5H113"/>
<evidence type="ECO:0000313" key="8">
    <source>
        <dbReference type="EMBL" id="SHG09679.1"/>
    </source>
</evidence>
<dbReference type="EMBL" id="FQVN01000006">
    <property type="protein sequence ID" value="SHG09679.1"/>
    <property type="molecule type" value="Genomic_DNA"/>
</dbReference>
<keyword evidence="5 6" id="KW-0460">Magnesium</keyword>
<comment type="similarity">
    <text evidence="6">Belongs to the PINc/VapC protein family.</text>
</comment>
<gene>
    <name evidence="6" type="primary">vapC</name>
    <name evidence="8" type="ORF">SAMN05444320_106354</name>
</gene>
<sequence length="131" mass="14063">MIYFDSSALVKLVRQEAETPALARWVDELTDQQRVTSSLARVEVVRAVRGQGDDALRQAGAVLVEIDQLPMTFDVLDAAGALPLPLRSPDAIHLATAIRLRASLTAFVTYDKRLLAAAEEVGLPVACPGAP</sequence>
<accession>A0A1M5H113</accession>
<keyword evidence="9" id="KW-1185">Reference proteome</keyword>
<dbReference type="RefSeq" id="WP_073485618.1">
    <property type="nucleotide sequence ID" value="NZ_FQVN01000006.1"/>
</dbReference>
<protein>
    <recommendedName>
        <fullName evidence="6">Ribonuclease VapC</fullName>
        <shortName evidence="6">RNase VapC</shortName>
        <ecNumber evidence="6">3.1.-.-</ecNumber>
    </recommendedName>
    <alternativeName>
        <fullName evidence="6">Toxin VapC</fullName>
    </alternativeName>
</protein>
<dbReference type="GO" id="GO:0090729">
    <property type="term" value="F:toxin activity"/>
    <property type="evidence" value="ECO:0007669"/>
    <property type="project" value="UniProtKB-KW"/>
</dbReference>
<evidence type="ECO:0000256" key="4">
    <source>
        <dbReference type="ARBA" id="ARBA00022801"/>
    </source>
</evidence>
<keyword evidence="3 6" id="KW-0479">Metal-binding</keyword>
<dbReference type="Pfam" id="PF01850">
    <property type="entry name" value="PIN"/>
    <property type="match status" value="1"/>
</dbReference>
<organism evidence="8 9">
    <name type="scientific">Streptoalloteichus hindustanus</name>
    <dbReference type="NCBI Taxonomy" id="2017"/>
    <lineage>
        <taxon>Bacteria</taxon>
        <taxon>Bacillati</taxon>
        <taxon>Actinomycetota</taxon>
        <taxon>Actinomycetes</taxon>
        <taxon>Pseudonocardiales</taxon>
        <taxon>Pseudonocardiaceae</taxon>
        <taxon>Streptoalloteichus</taxon>
    </lineage>
</organism>
<evidence type="ECO:0000256" key="3">
    <source>
        <dbReference type="ARBA" id="ARBA00022723"/>
    </source>
</evidence>
<name>A0A1M5H113_STRHI</name>
<evidence type="ECO:0000256" key="1">
    <source>
        <dbReference type="ARBA" id="ARBA00022649"/>
    </source>
</evidence>
<comment type="cofactor">
    <cofactor evidence="6">
        <name>Mg(2+)</name>
        <dbReference type="ChEBI" id="CHEBI:18420"/>
    </cofactor>
</comment>
<dbReference type="GO" id="GO:0004540">
    <property type="term" value="F:RNA nuclease activity"/>
    <property type="evidence" value="ECO:0007669"/>
    <property type="project" value="InterPro"/>
</dbReference>
<reference evidence="8 9" key="1">
    <citation type="submission" date="2016-11" db="EMBL/GenBank/DDBJ databases">
        <authorList>
            <person name="Jaros S."/>
            <person name="Januszkiewicz K."/>
            <person name="Wedrychowicz H."/>
        </authorList>
    </citation>
    <scope>NUCLEOTIDE SEQUENCE [LARGE SCALE GENOMIC DNA]</scope>
    <source>
        <strain evidence="8 9">DSM 44523</strain>
    </source>
</reference>
<feature type="binding site" evidence="6">
    <location>
        <position position="5"/>
    </location>
    <ligand>
        <name>Mg(2+)</name>
        <dbReference type="ChEBI" id="CHEBI:18420"/>
    </ligand>
</feature>
<feature type="domain" description="PIN" evidence="7">
    <location>
        <begin position="2"/>
        <end position="118"/>
    </location>
</feature>
<keyword evidence="1 6" id="KW-1277">Toxin-antitoxin system</keyword>
<keyword evidence="4 6" id="KW-0378">Hydrolase</keyword>
<dbReference type="EC" id="3.1.-.-" evidence="6"/>
<evidence type="ECO:0000313" key="9">
    <source>
        <dbReference type="Proteomes" id="UP000184501"/>
    </source>
</evidence>
<dbReference type="STRING" id="2017.SAMN05444320_106354"/>
<evidence type="ECO:0000259" key="7">
    <source>
        <dbReference type="Pfam" id="PF01850"/>
    </source>
</evidence>
<proteinExistence type="inferred from homology"/>